<dbReference type="GO" id="GO:0008379">
    <property type="term" value="F:thioredoxin peroxidase activity"/>
    <property type="evidence" value="ECO:0007669"/>
    <property type="project" value="TreeGrafter"/>
</dbReference>
<dbReference type="GO" id="GO:0033554">
    <property type="term" value="P:cellular response to stress"/>
    <property type="evidence" value="ECO:0007669"/>
    <property type="project" value="TreeGrafter"/>
</dbReference>
<dbReference type="Gene3D" id="3.40.30.10">
    <property type="entry name" value="Glutaredoxin"/>
    <property type="match status" value="1"/>
</dbReference>
<dbReference type="Pfam" id="PF00578">
    <property type="entry name" value="AhpC-TSA"/>
    <property type="match status" value="1"/>
</dbReference>
<keyword evidence="4" id="KW-0676">Redox-active center</keyword>
<dbReference type="GO" id="GO:0005829">
    <property type="term" value="C:cytosol"/>
    <property type="evidence" value="ECO:0007669"/>
    <property type="project" value="TreeGrafter"/>
</dbReference>
<evidence type="ECO:0000259" key="5">
    <source>
        <dbReference type="PROSITE" id="PS51352"/>
    </source>
</evidence>
<dbReference type="Pfam" id="PF10417">
    <property type="entry name" value="1-cysPrx_C"/>
    <property type="match status" value="1"/>
</dbReference>
<gene>
    <name evidence="6" type="ORF">Egran_04036</name>
</gene>
<feature type="non-terminal residue" evidence="6">
    <location>
        <position position="223"/>
    </location>
</feature>
<dbReference type="AlphaFoldDB" id="A0A232LVJ1"/>
<dbReference type="PIRSF" id="PIRSF000239">
    <property type="entry name" value="AHPC"/>
    <property type="match status" value="1"/>
</dbReference>
<dbReference type="InterPro" id="IPR036249">
    <property type="entry name" value="Thioredoxin-like_sf"/>
</dbReference>
<dbReference type="InterPro" id="IPR050217">
    <property type="entry name" value="Peroxiredoxin"/>
</dbReference>
<proteinExistence type="predicted"/>
<accession>A0A232LVJ1</accession>
<dbReference type="InterPro" id="IPR000866">
    <property type="entry name" value="AhpC/TSA"/>
</dbReference>
<keyword evidence="1" id="KW-0575">Peroxidase</keyword>
<dbReference type="InterPro" id="IPR013766">
    <property type="entry name" value="Thioredoxin_domain"/>
</dbReference>
<dbReference type="EMBL" id="NPHW01004256">
    <property type="protein sequence ID" value="OXV08201.1"/>
    <property type="molecule type" value="Genomic_DNA"/>
</dbReference>
<dbReference type="SUPFAM" id="SSF52833">
    <property type="entry name" value="Thioredoxin-like"/>
    <property type="match status" value="1"/>
</dbReference>
<evidence type="ECO:0000313" key="7">
    <source>
        <dbReference type="Proteomes" id="UP000243515"/>
    </source>
</evidence>
<dbReference type="GO" id="GO:0042744">
    <property type="term" value="P:hydrogen peroxide catabolic process"/>
    <property type="evidence" value="ECO:0007669"/>
    <property type="project" value="TreeGrafter"/>
</dbReference>
<dbReference type="PANTHER" id="PTHR10681:SF121">
    <property type="entry name" value="ALKYL HYDROPEROXIDE REDUCTASE C"/>
    <property type="match status" value="1"/>
</dbReference>
<evidence type="ECO:0000313" key="6">
    <source>
        <dbReference type="EMBL" id="OXV08201.1"/>
    </source>
</evidence>
<dbReference type="GO" id="GO:0045454">
    <property type="term" value="P:cell redox homeostasis"/>
    <property type="evidence" value="ECO:0007669"/>
    <property type="project" value="TreeGrafter"/>
</dbReference>
<comment type="caution">
    <text evidence="6">The sequence shown here is derived from an EMBL/GenBank/DDBJ whole genome shotgun (WGS) entry which is preliminary data.</text>
</comment>
<dbReference type="InterPro" id="IPR019479">
    <property type="entry name" value="Peroxiredoxin_C"/>
</dbReference>
<name>A0A232LVJ1_9EURO</name>
<evidence type="ECO:0000256" key="2">
    <source>
        <dbReference type="ARBA" id="ARBA00022862"/>
    </source>
</evidence>
<dbReference type="Gene3D" id="3.30.1020.10">
    <property type="entry name" value="Antioxidant, Horf6, Chain A, domain2"/>
    <property type="match status" value="1"/>
</dbReference>
<feature type="domain" description="Thioredoxin" evidence="5">
    <location>
        <begin position="10"/>
        <end position="145"/>
    </location>
</feature>
<dbReference type="PANTHER" id="PTHR10681">
    <property type="entry name" value="THIOREDOXIN PEROXIDASE"/>
    <property type="match status" value="1"/>
</dbReference>
<dbReference type="Proteomes" id="UP000243515">
    <property type="component" value="Unassembled WGS sequence"/>
</dbReference>
<keyword evidence="7" id="KW-1185">Reference proteome</keyword>
<dbReference type="GO" id="GO:0006979">
    <property type="term" value="P:response to oxidative stress"/>
    <property type="evidence" value="ECO:0007669"/>
    <property type="project" value="TreeGrafter"/>
</dbReference>
<dbReference type="PROSITE" id="PS51352">
    <property type="entry name" value="THIOREDOXIN_2"/>
    <property type="match status" value="1"/>
</dbReference>
<dbReference type="InterPro" id="IPR024706">
    <property type="entry name" value="Peroxiredoxin_AhpC-typ"/>
</dbReference>
<organism evidence="6 7">
    <name type="scientific">Elaphomyces granulatus</name>
    <dbReference type="NCBI Taxonomy" id="519963"/>
    <lineage>
        <taxon>Eukaryota</taxon>
        <taxon>Fungi</taxon>
        <taxon>Dikarya</taxon>
        <taxon>Ascomycota</taxon>
        <taxon>Pezizomycotina</taxon>
        <taxon>Eurotiomycetes</taxon>
        <taxon>Eurotiomycetidae</taxon>
        <taxon>Eurotiales</taxon>
        <taxon>Elaphomycetaceae</taxon>
        <taxon>Elaphomyces</taxon>
    </lineage>
</organism>
<keyword evidence="2" id="KW-0049">Antioxidant</keyword>
<sequence>MAGQQKPQTLRIGSVAPDFEADSTEGRIRFYDYIGDDWALLFFIPDDFTPVATTELVIFAYLQREFAERNVKFVVVSTQNRPSSDGGHVPHSEWLKDINEIYPNPDPHAVRFPLVTDADGKLSYLYDILDMKDVQNLNATDDVTTGKAFKSRTLFIVGPLWESKHHIRMTFNYPAAVGFNIPEVFRGLGALQVSDAACVRTPANWVPGGDVVVPPLMPEAEAM</sequence>
<evidence type="ECO:0000256" key="1">
    <source>
        <dbReference type="ARBA" id="ARBA00022559"/>
    </source>
</evidence>
<reference evidence="6 7" key="1">
    <citation type="journal article" date="2015" name="Environ. Microbiol.">
        <title>Metagenome sequence of Elaphomyces granulatus from sporocarp tissue reveals Ascomycota ectomycorrhizal fingerprints of genome expansion and a Proteobacteria-rich microbiome.</title>
        <authorList>
            <person name="Quandt C.A."/>
            <person name="Kohler A."/>
            <person name="Hesse C.N."/>
            <person name="Sharpton T.J."/>
            <person name="Martin F."/>
            <person name="Spatafora J.W."/>
        </authorList>
    </citation>
    <scope>NUCLEOTIDE SEQUENCE [LARGE SCALE GENOMIC DNA]</scope>
    <source>
        <strain evidence="6 7">OSC145934</strain>
    </source>
</reference>
<dbReference type="OrthoDB" id="2996783at2759"/>
<evidence type="ECO:0000256" key="4">
    <source>
        <dbReference type="ARBA" id="ARBA00023284"/>
    </source>
</evidence>
<keyword evidence="3" id="KW-0560">Oxidoreductase</keyword>
<evidence type="ECO:0000256" key="3">
    <source>
        <dbReference type="ARBA" id="ARBA00023002"/>
    </source>
</evidence>
<protein>
    <recommendedName>
        <fullName evidence="5">Thioredoxin domain-containing protein</fullName>
    </recommendedName>
</protein>